<dbReference type="Proteomes" id="UP000230778">
    <property type="component" value="Unassembled WGS sequence"/>
</dbReference>
<proteinExistence type="predicted"/>
<gene>
    <name evidence="6" type="ORF">COW72_02140</name>
</gene>
<dbReference type="GO" id="GO:0016787">
    <property type="term" value="F:hydrolase activity"/>
    <property type="evidence" value="ECO:0007669"/>
    <property type="project" value="UniProtKB-KW"/>
</dbReference>
<dbReference type="PANTHER" id="PTHR12302">
    <property type="entry name" value="EBNA2 BINDING PROTEIN P100"/>
    <property type="match status" value="1"/>
</dbReference>
<protein>
    <recommendedName>
        <fullName evidence="5">TNase-like domain-containing protein</fullName>
    </recommendedName>
</protein>
<reference evidence="6 7" key="1">
    <citation type="submission" date="2017-09" db="EMBL/GenBank/DDBJ databases">
        <title>Depth-based differentiation of microbial function through sediment-hosted aquifers and enrichment of novel symbionts in the deep terrestrial subsurface.</title>
        <authorList>
            <person name="Probst A.J."/>
            <person name="Ladd B."/>
            <person name="Jarett J.K."/>
            <person name="Geller-Mcgrath D.E."/>
            <person name="Sieber C.M."/>
            <person name="Emerson J.B."/>
            <person name="Anantharaman K."/>
            <person name="Thomas B.C."/>
            <person name="Malmstrom R."/>
            <person name="Stieglmeier M."/>
            <person name="Klingl A."/>
            <person name="Woyke T."/>
            <person name="Ryan C.M."/>
            <person name="Banfield J.F."/>
        </authorList>
    </citation>
    <scope>NUCLEOTIDE SEQUENCE [LARGE SCALE GENOMIC DNA]</scope>
    <source>
        <strain evidence="6">CG18_big_fil_WC_8_21_14_2_50_37_10</strain>
    </source>
</reference>
<dbReference type="GO" id="GO:0004519">
    <property type="term" value="F:endonuclease activity"/>
    <property type="evidence" value="ECO:0007669"/>
    <property type="project" value="UniProtKB-KW"/>
</dbReference>
<evidence type="ECO:0000256" key="3">
    <source>
        <dbReference type="ARBA" id="ARBA00022801"/>
    </source>
</evidence>
<keyword evidence="4" id="KW-0812">Transmembrane</keyword>
<evidence type="ECO:0000259" key="5">
    <source>
        <dbReference type="PROSITE" id="PS50830"/>
    </source>
</evidence>
<dbReference type="SUPFAM" id="SSF50199">
    <property type="entry name" value="Staphylococcal nuclease"/>
    <property type="match status" value="1"/>
</dbReference>
<evidence type="ECO:0000256" key="1">
    <source>
        <dbReference type="ARBA" id="ARBA00022722"/>
    </source>
</evidence>
<dbReference type="PROSITE" id="PS50830">
    <property type="entry name" value="TNASE_3"/>
    <property type="match status" value="1"/>
</dbReference>
<dbReference type="Pfam" id="PF00565">
    <property type="entry name" value="SNase"/>
    <property type="match status" value="1"/>
</dbReference>
<dbReference type="AlphaFoldDB" id="A0A2H0FHW6"/>
<feature type="domain" description="TNase-like" evidence="5">
    <location>
        <begin position="63"/>
        <end position="173"/>
    </location>
</feature>
<organism evidence="6 7">
    <name type="scientific">Candidatus Nealsonbacteria bacterium CG18_big_fil_WC_8_21_14_2_50_37_10</name>
    <dbReference type="NCBI Taxonomy" id="1974717"/>
    <lineage>
        <taxon>Bacteria</taxon>
        <taxon>Candidatus Nealsoniibacteriota</taxon>
    </lineage>
</organism>
<keyword evidence="1" id="KW-0540">Nuclease</keyword>
<keyword evidence="2" id="KW-0255">Endonuclease</keyword>
<comment type="caution">
    <text evidence="6">The sequence shown here is derived from an EMBL/GenBank/DDBJ whole genome shotgun (WGS) entry which is preliminary data.</text>
</comment>
<evidence type="ECO:0000256" key="2">
    <source>
        <dbReference type="ARBA" id="ARBA00022759"/>
    </source>
</evidence>
<evidence type="ECO:0000313" key="7">
    <source>
        <dbReference type="Proteomes" id="UP000230778"/>
    </source>
</evidence>
<dbReference type="SMART" id="SM00318">
    <property type="entry name" value="SNc"/>
    <property type="match status" value="1"/>
</dbReference>
<accession>A0A2H0FHW6</accession>
<dbReference type="InterPro" id="IPR016071">
    <property type="entry name" value="Staphylococal_nuclease_OB-fold"/>
</dbReference>
<feature type="transmembrane region" description="Helical" evidence="4">
    <location>
        <begin position="10"/>
        <end position="29"/>
    </location>
</feature>
<dbReference type="InterPro" id="IPR035437">
    <property type="entry name" value="SNase_OB-fold_sf"/>
</dbReference>
<keyword evidence="4" id="KW-1133">Transmembrane helix</keyword>
<sequence>MRQFLKENKIFLAIVVGALIVGAVIYFSANKIYRGQTPVKTSSEKNCENIPELQDGALKLATKIIDGDTFLIEGGYSVRILGIDADERGYPCYEAAKNKLEELILNQEVKLEKGTEDKDQWCRYLRYIFLNDKNISLELVKEGLAVARFSPEDVKYREEVTQAEKEAKENKIGCKWSTETKTPTEGEEKEQFQWEKITTEKLGFDVVLACEAGKYLGRELIVEGKVADAYHDSKSNTVFFNFEKAYPNQCFTAVIFSSDLYKFVQNPEDYYLNKTVRITGEVKEYQGRPEIILETPNQIEIGK</sequence>
<keyword evidence="3" id="KW-0378">Hydrolase</keyword>
<name>A0A2H0FHW6_9BACT</name>
<keyword evidence="4" id="KW-0472">Membrane</keyword>
<dbReference type="PANTHER" id="PTHR12302:SF3">
    <property type="entry name" value="SERINE_THREONINE-PROTEIN KINASE 31"/>
    <property type="match status" value="1"/>
</dbReference>
<evidence type="ECO:0000313" key="6">
    <source>
        <dbReference type="EMBL" id="PIQ06276.1"/>
    </source>
</evidence>
<evidence type="ECO:0000256" key="4">
    <source>
        <dbReference type="SAM" id="Phobius"/>
    </source>
</evidence>
<dbReference type="Gene3D" id="2.40.50.90">
    <property type="match status" value="1"/>
</dbReference>
<dbReference type="EMBL" id="PCUC01000116">
    <property type="protein sequence ID" value="PIQ06276.1"/>
    <property type="molecule type" value="Genomic_DNA"/>
</dbReference>